<sequence>GKFDPVTTQGTAWALLFFSLGLCAFTAVKVIAPVFYALQDIRTPVGIAACAMLLNIVLNLMLMGPLKHGGLALATSLSSVFNATLLMVELRRRMGRLGSRRLVKSLVRSGVASLLMGGAIFALAVGFFDPARPLIVRTATLMGIVVLGLGVYTAVCRWLGSEELRYVVAALHRKGQ</sequence>
<evidence type="ECO:0000256" key="6">
    <source>
        <dbReference type="ARBA" id="ARBA00022989"/>
    </source>
</evidence>
<evidence type="ECO:0000256" key="8">
    <source>
        <dbReference type="ARBA" id="ARBA00060041"/>
    </source>
</evidence>
<keyword evidence="4" id="KW-0133">Cell shape</keyword>
<comment type="subcellular location">
    <subcellularLocation>
        <location evidence="1">Cell membrane</location>
        <topology evidence="1">Multi-pass membrane protein</topology>
    </subcellularLocation>
</comment>
<feature type="transmembrane region" description="Helical" evidence="10">
    <location>
        <begin position="69"/>
        <end position="88"/>
    </location>
</feature>
<reference evidence="11" key="1">
    <citation type="submission" date="2020-07" db="EMBL/GenBank/DDBJ databases">
        <title>Huge and variable diversity of episymbiotic CPR bacteria and DPANN archaea in groundwater ecosystems.</title>
        <authorList>
            <person name="He C.Y."/>
            <person name="Keren R."/>
            <person name="Whittaker M."/>
            <person name="Farag I.F."/>
            <person name="Doudna J."/>
            <person name="Cate J.H.D."/>
            <person name="Banfield J.F."/>
        </authorList>
    </citation>
    <scope>NUCLEOTIDE SEQUENCE</scope>
    <source>
        <strain evidence="11">NC_groundwater_717_Ag_S-0.2um_59_8</strain>
    </source>
</reference>
<dbReference type="InterPro" id="IPR004268">
    <property type="entry name" value="MurJ"/>
</dbReference>
<keyword evidence="7 10" id="KW-0472">Membrane</keyword>
<dbReference type="Pfam" id="PF03023">
    <property type="entry name" value="MurJ"/>
    <property type="match status" value="1"/>
</dbReference>
<evidence type="ECO:0000256" key="10">
    <source>
        <dbReference type="SAM" id="Phobius"/>
    </source>
</evidence>
<dbReference type="InterPro" id="IPR051050">
    <property type="entry name" value="Lipid_II_flippase_MurJ/MviN"/>
</dbReference>
<evidence type="ECO:0000313" key="11">
    <source>
        <dbReference type="EMBL" id="MBI3013917.1"/>
    </source>
</evidence>
<comment type="caution">
    <text evidence="11">The sequence shown here is derived from an EMBL/GenBank/DDBJ whole genome shotgun (WGS) entry which is preliminary data.</text>
</comment>
<keyword evidence="6 10" id="KW-1133">Transmembrane helix</keyword>
<dbReference type="GO" id="GO:0015648">
    <property type="term" value="F:lipid-linked peptidoglycan transporter activity"/>
    <property type="evidence" value="ECO:0007669"/>
    <property type="project" value="TreeGrafter"/>
</dbReference>
<dbReference type="PANTHER" id="PTHR47019:SF1">
    <property type="entry name" value="LIPID II FLIPPASE MURJ"/>
    <property type="match status" value="1"/>
</dbReference>
<dbReference type="GO" id="GO:0009252">
    <property type="term" value="P:peptidoglycan biosynthetic process"/>
    <property type="evidence" value="ECO:0007669"/>
    <property type="project" value="UniProtKB-KW"/>
</dbReference>
<dbReference type="Proteomes" id="UP000741360">
    <property type="component" value="Unassembled WGS sequence"/>
</dbReference>
<dbReference type="GO" id="GO:0008360">
    <property type="term" value="P:regulation of cell shape"/>
    <property type="evidence" value="ECO:0007669"/>
    <property type="project" value="UniProtKB-KW"/>
</dbReference>
<keyword evidence="3 10" id="KW-0812">Transmembrane</keyword>
<evidence type="ECO:0000256" key="1">
    <source>
        <dbReference type="ARBA" id="ARBA00004651"/>
    </source>
</evidence>
<feature type="transmembrane region" description="Helical" evidence="10">
    <location>
        <begin position="109"/>
        <end position="128"/>
    </location>
</feature>
<evidence type="ECO:0000256" key="4">
    <source>
        <dbReference type="ARBA" id="ARBA00022960"/>
    </source>
</evidence>
<evidence type="ECO:0000256" key="7">
    <source>
        <dbReference type="ARBA" id="ARBA00023136"/>
    </source>
</evidence>
<dbReference type="PRINTS" id="PR01806">
    <property type="entry name" value="VIRFACTRMVIN"/>
</dbReference>
<dbReference type="GO" id="GO:0005886">
    <property type="term" value="C:plasma membrane"/>
    <property type="evidence" value="ECO:0007669"/>
    <property type="project" value="UniProtKB-SubCell"/>
</dbReference>
<name>A0A932GMS2_UNCTE</name>
<organism evidence="11 12">
    <name type="scientific">Tectimicrobiota bacterium</name>
    <dbReference type="NCBI Taxonomy" id="2528274"/>
    <lineage>
        <taxon>Bacteria</taxon>
        <taxon>Pseudomonadati</taxon>
        <taxon>Nitrospinota/Tectimicrobiota group</taxon>
        <taxon>Candidatus Tectimicrobiota</taxon>
    </lineage>
</organism>
<feature type="transmembrane region" description="Helical" evidence="10">
    <location>
        <begin position="45"/>
        <end position="63"/>
    </location>
</feature>
<feature type="transmembrane region" description="Helical" evidence="10">
    <location>
        <begin position="134"/>
        <end position="155"/>
    </location>
</feature>
<accession>A0A932GMS2</accession>
<evidence type="ECO:0000256" key="5">
    <source>
        <dbReference type="ARBA" id="ARBA00022984"/>
    </source>
</evidence>
<evidence type="ECO:0000256" key="9">
    <source>
        <dbReference type="ARBA" id="ARBA00061532"/>
    </source>
</evidence>
<protein>
    <submittedName>
        <fullName evidence="11">Polysaccharide biosynthesis C-terminal domain-containing protein</fullName>
    </submittedName>
</protein>
<dbReference type="GO" id="GO:0034204">
    <property type="term" value="P:lipid translocation"/>
    <property type="evidence" value="ECO:0007669"/>
    <property type="project" value="TreeGrafter"/>
</dbReference>
<feature type="transmembrane region" description="Helical" evidence="10">
    <location>
        <begin position="12"/>
        <end position="38"/>
    </location>
</feature>
<comment type="function">
    <text evidence="8">Involved in peptidoglycan biosynthesis. Transports lipid-linked peptidoglycan precursors from the inner to the outer leaflet of the cytoplasmic membrane.</text>
</comment>
<keyword evidence="5" id="KW-0573">Peptidoglycan synthesis</keyword>
<evidence type="ECO:0000313" key="12">
    <source>
        <dbReference type="Proteomes" id="UP000741360"/>
    </source>
</evidence>
<comment type="similarity">
    <text evidence="9">Belongs to the MurJ/MviN family.</text>
</comment>
<evidence type="ECO:0000256" key="2">
    <source>
        <dbReference type="ARBA" id="ARBA00022475"/>
    </source>
</evidence>
<evidence type="ECO:0000256" key="3">
    <source>
        <dbReference type="ARBA" id="ARBA00022692"/>
    </source>
</evidence>
<dbReference type="AlphaFoldDB" id="A0A932GMS2"/>
<gene>
    <name evidence="11" type="ORF">HYY65_02365</name>
</gene>
<feature type="non-terminal residue" evidence="11">
    <location>
        <position position="1"/>
    </location>
</feature>
<dbReference type="EMBL" id="JACPSX010000039">
    <property type="protein sequence ID" value="MBI3013917.1"/>
    <property type="molecule type" value="Genomic_DNA"/>
</dbReference>
<keyword evidence="2" id="KW-1003">Cell membrane</keyword>
<proteinExistence type="inferred from homology"/>
<dbReference type="PANTHER" id="PTHR47019">
    <property type="entry name" value="LIPID II FLIPPASE MURJ"/>
    <property type="match status" value="1"/>
</dbReference>